<dbReference type="PRINTS" id="PR01299">
    <property type="entry name" value="PYOCIN"/>
</dbReference>
<organism evidence="3 4">
    <name type="scientific">Escherichia coli H386</name>
    <dbReference type="NCBI Taxonomy" id="656397"/>
    <lineage>
        <taxon>Bacteria</taxon>
        <taxon>Pseudomonadati</taxon>
        <taxon>Pseudomonadota</taxon>
        <taxon>Gammaproteobacteria</taxon>
        <taxon>Enterobacterales</taxon>
        <taxon>Enterobacteriaceae</taxon>
        <taxon>Escherichia</taxon>
    </lineage>
</organism>
<dbReference type="GO" id="GO:0015643">
    <property type="term" value="F:toxic substance binding"/>
    <property type="evidence" value="ECO:0007669"/>
    <property type="project" value="InterPro"/>
</dbReference>
<reference evidence="3 4" key="1">
    <citation type="submission" date="2010-04" db="EMBL/GenBank/DDBJ databases">
        <title>The Genome Sequence of Escherichia coli H386.</title>
        <authorList>
            <consortium name="The Broad Institute Genome Sequencing Platform"/>
            <consortium name="The Broad Institute Genome Sequencing Center for Infectious Disease"/>
            <person name="Feldgarden M."/>
            <person name="Gordon D.M."/>
            <person name="Johnson J.R."/>
            <person name="Johnston B.D."/>
            <person name="Young S."/>
            <person name="Zeng Q."/>
            <person name="Koehrsen M."/>
            <person name="Alvarado L."/>
            <person name="Berlin A.M."/>
            <person name="Borenstein D."/>
            <person name="Chapman S.B."/>
            <person name="Chen Z."/>
            <person name="Engels R."/>
            <person name="Freedman E."/>
            <person name="Gellesch M."/>
            <person name="Goldberg J."/>
            <person name="Griggs A."/>
            <person name="Gujja S."/>
            <person name="Heilman E.R."/>
            <person name="Heiman D.I."/>
            <person name="Hepburn T.A."/>
            <person name="Howarth C."/>
            <person name="Jen D."/>
            <person name="Larson L."/>
            <person name="Mehta T."/>
            <person name="Park D."/>
            <person name="Pearson M."/>
            <person name="Richards J."/>
            <person name="Roberts A."/>
            <person name="Saif S."/>
            <person name="Shea T.D."/>
            <person name="Shenoy N."/>
            <person name="Sisk P."/>
            <person name="Stolte C."/>
            <person name="Sykes S.N."/>
            <person name="Walk T."/>
            <person name="White J."/>
            <person name="Yandava C."/>
            <person name="Haas B."/>
            <person name="Henn M.R."/>
            <person name="Nusbaum C."/>
            <person name="Birren B."/>
        </authorList>
    </citation>
    <scope>NUCLEOTIDE SEQUENCE [LARGE SCALE GENOMIC DNA]</scope>
    <source>
        <strain evidence="3 4">H386</strain>
    </source>
</reference>
<evidence type="ECO:0000313" key="3">
    <source>
        <dbReference type="EMBL" id="OSL16348.1"/>
    </source>
</evidence>
<evidence type="ECO:0000313" key="4">
    <source>
        <dbReference type="Proteomes" id="UP000193045"/>
    </source>
</evidence>
<protein>
    <submittedName>
        <fullName evidence="3">Colicin-E2 immunity protein (ImmE2) (Microcin-E2 immunity protein)</fullName>
    </submittedName>
</protein>
<dbReference type="InterPro" id="IPR035900">
    <property type="entry name" value="Colicin_E_sf"/>
</dbReference>
<dbReference type="RefSeq" id="WP_000877662.1">
    <property type="nucleotide sequence ID" value="NZ_ADJB01000016.1"/>
</dbReference>
<name>A0A1X3JMB9_ECOLX</name>
<comment type="similarity">
    <text evidence="1">Belongs to the colicins ColE2/ColE8/ColE9 and pyocins S1/S2 family.</text>
</comment>
<evidence type="ECO:0000256" key="1">
    <source>
        <dbReference type="ARBA" id="ARBA00009346"/>
    </source>
</evidence>
<evidence type="ECO:0000256" key="2">
    <source>
        <dbReference type="ARBA" id="ARBA00023025"/>
    </source>
</evidence>
<dbReference type="AlphaFoldDB" id="A0A1X3JMB9"/>
<gene>
    <name evidence="3" type="ORF">ECVG_05098</name>
</gene>
<keyword evidence="2" id="KW-0079">Bacteriocin immunity</keyword>
<dbReference type="SUPFAM" id="SSF47345">
    <property type="entry name" value="Colicin E immunity proteins"/>
    <property type="match status" value="1"/>
</dbReference>
<dbReference type="Pfam" id="PF01320">
    <property type="entry name" value="Colicin_Pyocin"/>
    <property type="match status" value="1"/>
</dbReference>
<dbReference type="Gene3D" id="1.10.1200.20">
    <property type="entry name" value="Colicin E immunity protein"/>
    <property type="match status" value="1"/>
</dbReference>
<dbReference type="CDD" id="cd16363">
    <property type="entry name" value="Col_Im_like"/>
    <property type="match status" value="1"/>
</dbReference>
<sequence length="91" mass="10521">MKYSKPISSPSCFGERISTELEFVRKICRAEGETEADDDKLVDEFRRLAEHPDGSDLIYYPRDDREDSHEGIVKEVKEWRAKNGKPGFKQG</sequence>
<dbReference type="GO" id="GO:0030153">
    <property type="term" value="P:bacteriocin immunity"/>
    <property type="evidence" value="ECO:0007669"/>
    <property type="project" value="UniProtKB-KW"/>
</dbReference>
<accession>A0A1X3JMB9</accession>
<proteinExistence type="inferred from homology"/>
<comment type="caution">
    <text evidence="3">The sequence shown here is derived from an EMBL/GenBank/DDBJ whole genome shotgun (WGS) entry which is preliminary data.</text>
</comment>
<dbReference type="EMBL" id="ADJB01000016">
    <property type="protein sequence ID" value="OSL16348.1"/>
    <property type="molecule type" value="Genomic_DNA"/>
</dbReference>
<dbReference type="InterPro" id="IPR000290">
    <property type="entry name" value="Colicin_pyocin"/>
</dbReference>
<dbReference type="Proteomes" id="UP000193045">
    <property type="component" value="Unassembled WGS sequence"/>
</dbReference>